<comment type="subcellular location">
    <subcellularLocation>
        <location evidence="1 9">Cell membrane</location>
        <topology evidence="1 9">Multi-pass membrane protein</topology>
    </subcellularLocation>
</comment>
<dbReference type="InterPro" id="IPR011864">
    <property type="entry name" value="Phosphate_PstC"/>
</dbReference>
<evidence type="ECO:0000256" key="6">
    <source>
        <dbReference type="ARBA" id="ARBA00022692"/>
    </source>
</evidence>
<dbReference type="PANTHER" id="PTHR30425:SF1">
    <property type="entry name" value="PHOSPHATE TRANSPORT SYSTEM PERMEASE PROTEIN PSTC"/>
    <property type="match status" value="1"/>
</dbReference>
<feature type="transmembrane region" description="Helical" evidence="9">
    <location>
        <begin position="21"/>
        <end position="44"/>
    </location>
</feature>
<feature type="transmembrane region" description="Helical" evidence="9">
    <location>
        <begin position="290"/>
        <end position="310"/>
    </location>
</feature>
<evidence type="ECO:0000256" key="5">
    <source>
        <dbReference type="ARBA" id="ARBA00022592"/>
    </source>
</evidence>
<comment type="caution">
    <text evidence="12">The sequence shown here is derived from an EMBL/GenBank/DDBJ whole genome shotgun (WGS) entry which is preliminary data.</text>
</comment>
<name>A0A2A2TKA4_9CYAN</name>
<evidence type="ECO:0000259" key="11">
    <source>
        <dbReference type="PROSITE" id="PS50928"/>
    </source>
</evidence>
<evidence type="ECO:0000313" key="13">
    <source>
        <dbReference type="Proteomes" id="UP000218238"/>
    </source>
</evidence>
<reference evidence="12 13" key="1">
    <citation type="submission" date="2017-08" db="EMBL/GenBank/DDBJ databases">
        <title>Draft genome sequence of filamentous cyanobacterium Calothrix elsteri CCALA 953.</title>
        <authorList>
            <person name="Gagunashvili A.N."/>
            <person name="Elster J."/>
            <person name="Andresson O.S."/>
        </authorList>
    </citation>
    <scope>NUCLEOTIDE SEQUENCE [LARGE SCALE GENOMIC DNA]</scope>
    <source>
        <strain evidence="12 13">CCALA 953</strain>
    </source>
</reference>
<organism evidence="12 13">
    <name type="scientific">Brunnivagina elsteri CCALA 953</name>
    <dbReference type="NCBI Taxonomy" id="987040"/>
    <lineage>
        <taxon>Bacteria</taxon>
        <taxon>Bacillati</taxon>
        <taxon>Cyanobacteriota</taxon>
        <taxon>Cyanophyceae</taxon>
        <taxon>Nostocales</taxon>
        <taxon>Calotrichaceae</taxon>
        <taxon>Brunnivagina</taxon>
    </lineage>
</organism>
<sequence>MSTFAGNDRSQNQTRSQLDKNLDVGFIWLTRICAIAIAGVLLWITFQVAVQALPAIREFGLGFLGQSIWNPVNNQYGVLPQIYGTLVSAFLGLLISIPIGVGTAVLLSEKLLPKAVETVLVFLVELLAAIPSVVYGVWGIFVLIPILTNIGKWLNATLGFIPLFSTVPTGAGMMPAGIILAIMTLPVITAISRDALISIPPSLRQAAVGLGCTRWETISQVLIPAAFSGIVSAIMLALGRAMGETMAVTMLIGNSNKISASLFAPANTISSLLANQFAEASGLQVSALMYAALVLFVLTLVVNILADLVVTQVKRI</sequence>
<dbReference type="PANTHER" id="PTHR30425">
    <property type="entry name" value="PHOSPHATE TRANSPORT SYSTEM PERMEASE PROTEIN PST"/>
    <property type="match status" value="1"/>
</dbReference>
<dbReference type="InterPro" id="IPR051124">
    <property type="entry name" value="Phosphate_Transport_Permease"/>
</dbReference>
<evidence type="ECO:0000256" key="3">
    <source>
        <dbReference type="ARBA" id="ARBA00022448"/>
    </source>
</evidence>
<dbReference type="Gene3D" id="1.10.3720.10">
    <property type="entry name" value="MetI-like"/>
    <property type="match status" value="1"/>
</dbReference>
<feature type="transmembrane region" description="Helical" evidence="9">
    <location>
        <begin position="119"/>
        <end position="147"/>
    </location>
</feature>
<evidence type="ECO:0000256" key="4">
    <source>
        <dbReference type="ARBA" id="ARBA00022475"/>
    </source>
</evidence>
<dbReference type="EMBL" id="NTFS01000085">
    <property type="protein sequence ID" value="PAX56545.1"/>
    <property type="molecule type" value="Genomic_DNA"/>
</dbReference>
<evidence type="ECO:0000256" key="8">
    <source>
        <dbReference type="ARBA" id="ARBA00023136"/>
    </source>
</evidence>
<comment type="similarity">
    <text evidence="2 10">Belongs to the binding-protein-dependent transport system permease family. CysTW subfamily.</text>
</comment>
<keyword evidence="13" id="KW-1185">Reference proteome</keyword>
<dbReference type="InterPro" id="IPR035906">
    <property type="entry name" value="MetI-like_sf"/>
</dbReference>
<dbReference type="GO" id="GO:0005886">
    <property type="term" value="C:plasma membrane"/>
    <property type="evidence" value="ECO:0007669"/>
    <property type="project" value="UniProtKB-SubCell"/>
</dbReference>
<proteinExistence type="inferred from homology"/>
<evidence type="ECO:0000256" key="2">
    <source>
        <dbReference type="ARBA" id="ARBA00007069"/>
    </source>
</evidence>
<evidence type="ECO:0000256" key="9">
    <source>
        <dbReference type="RuleBase" id="RU363032"/>
    </source>
</evidence>
<keyword evidence="8 9" id="KW-0472">Membrane</keyword>
<dbReference type="PROSITE" id="PS50928">
    <property type="entry name" value="ABC_TM1"/>
    <property type="match status" value="1"/>
</dbReference>
<feature type="transmembrane region" description="Helical" evidence="9">
    <location>
        <begin position="217"/>
        <end position="238"/>
    </location>
</feature>
<dbReference type="InterPro" id="IPR000515">
    <property type="entry name" value="MetI-like"/>
</dbReference>
<dbReference type="Proteomes" id="UP000218238">
    <property type="component" value="Unassembled WGS sequence"/>
</dbReference>
<keyword evidence="6 9" id="KW-0812">Transmembrane</keyword>
<dbReference type="GO" id="GO:0006817">
    <property type="term" value="P:phosphate ion transport"/>
    <property type="evidence" value="ECO:0007669"/>
    <property type="project" value="UniProtKB-KW"/>
</dbReference>
<dbReference type="NCBIfam" id="TIGR02138">
    <property type="entry name" value="phosphate_pstC"/>
    <property type="match status" value="1"/>
</dbReference>
<evidence type="ECO:0000256" key="7">
    <source>
        <dbReference type="ARBA" id="ARBA00022989"/>
    </source>
</evidence>
<gene>
    <name evidence="12" type="primary">pstC</name>
    <name evidence="12" type="ORF">CK510_10035</name>
</gene>
<dbReference type="Pfam" id="PF00528">
    <property type="entry name" value="BPD_transp_1"/>
    <property type="match status" value="1"/>
</dbReference>
<accession>A0A2A2TKA4</accession>
<feature type="transmembrane region" description="Helical" evidence="9">
    <location>
        <begin position="82"/>
        <end position="107"/>
    </location>
</feature>
<dbReference type="OrthoDB" id="9785113at2"/>
<dbReference type="SUPFAM" id="SSF161098">
    <property type="entry name" value="MetI-like"/>
    <property type="match status" value="1"/>
</dbReference>
<evidence type="ECO:0000313" key="12">
    <source>
        <dbReference type="EMBL" id="PAX56545.1"/>
    </source>
</evidence>
<dbReference type="RefSeq" id="WP_095721565.1">
    <property type="nucleotide sequence ID" value="NZ_NTFS01000085.1"/>
</dbReference>
<evidence type="ECO:0000256" key="10">
    <source>
        <dbReference type="RuleBase" id="RU363054"/>
    </source>
</evidence>
<evidence type="ECO:0000256" key="1">
    <source>
        <dbReference type="ARBA" id="ARBA00004651"/>
    </source>
</evidence>
<dbReference type="GO" id="GO:0005315">
    <property type="term" value="F:phosphate transmembrane transporter activity"/>
    <property type="evidence" value="ECO:0007669"/>
    <property type="project" value="InterPro"/>
</dbReference>
<comment type="function">
    <text evidence="10">Part of the binding-protein-dependent transport system for phosphate; probably responsible for the translocation of the substrate across the membrane.</text>
</comment>
<keyword evidence="5 10" id="KW-0592">Phosphate transport</keyword>
<dbReference type="CDD" id="cd06261">
    <property type="entry name" value="TM_PBP2"/>
    <property type="match status" value="1"/>
</dbReference>
<dbReference type="AlphaFoldDB" id="A0A2A2TKA4"/>
<protein>
    <recommendedName>
        <fullName evidence="10">Phosphate transport system permease protein</fullName>
    </recommendedName>
</protein>
<comment type="caution">
    <text evidence="10">Lacks conserved residue(s) required for the propagation of feature annotation.</text>
</comment>
<keyword evidence="3 9" id="KW-0813">Transport</keyword>
<feature type="domain" description="ABC transmembrane type-1" evidence="11">
    <location>
        <begin position="82"/>
        <end position="306"/>
    </location>
</feature>
<keyword evidence="4 10" id="KW-1003">Cell membrane</keyword>
<keyword evidence="7 9" id="KW-1133">Transmembrane helix</keyword>